<protein>
    <submittedName>
        <fullName evidence="1">Uncharacterized protein</fullName>
    </submittedName>
</protein>
<dbReference type="HOGENOM" id="CLU_3355136_0_0_9"/>
<accession>E4SFT4</accession>
<organism evidence="1 2">
    <name type="scientific">Caldicellulosiruptor kronotskyensis (strain DSM 18902 / VKM B-2412 / 2002)</name>
    <dbReference type="NCBI Taxonomy" id="632348"/>
    <lineage>
        <taxon>Bacteria</taxon>
        <taxon>Bacillati</taxon>
        <taxon>Bacillota</taxon>
        <taxon>Bacillota incertae sedis</taxon>
        <taxon>Caldicellulosiruptorales</taxon>
        <taxon>Caldicellulosiruptoraceae</taxon>
        <taxon>Caldicellulosiruptor</taxon>
    </lineage>
</organism>
<proteinExistence type="predicted"/>
<dbReference type="KEGG" id="ckn:Calkro_1759"/>
<dbReference type="Proteomes" id="UP000006835">
    <property type="component" value="Chromosome"/>
</dbReference>
<reference evidence="1 2" key="2">
    <citation type="journal article" date="2011" name="J. Bacteriol.">
        <title>Complete genome sequences for the anaerobic, extremely thermophilic plant biomass-degrading bacteria Caldicellulosiruptor hydrothermalis, Caldicellulosiruptor kristjanssonii, Caldicellulosiruptor kronotskyensis, Caldicellulosiruptor owensenis, and Caldicellulosiruptor lactoaceticus.</title>
        <authorList>
            <person name="Blumer-Schuette S.E."/>
            <person name="Ozdemir I."/>
            <person name="Mistry D."/>
            <person name="Lucas S."/>
            <person name="Lapidus A."/>
            <person name="Cheng J.F."/>
            <person name="Goodwin L.A."/>
            <person name="Pitluck S."/>
            <person name="Land M.L."/>
            <person name="Hauser L.J."/>
            <person name="Woyke T."/>
            <person name="Mikhailova N."/>
            <person name="Pati A."/>
            <person name="Kyrpides N.C."/>
            <person name="Ivanova N."/>
            <person name="Detter J.C."/>
            <person name="Walston-Davenport K."/>
            <person name="Han S."/>
            <person name="Adams M.W."/>
            <person name="Kelly R.M."/>
        </authorList>
    </citation>
    <scope>NUCLEOTIDE SEQUENCE [LARGE SCALE GENOMIC DNA]</scope>
    <source>
        <strain evidence="2">DSM 18902 / VKM B-2412 / 2002</strain>
    </source>
</reference>
<name>E4SFT4_CALK2</name>
<dbReference type="EMBL" id="CP002330">
    <property type="protein sequence ID" value="ADQ46609.1"/>
    <property type="molecule type" value="Genomic_DNA"/>
</dbReference>
<evidence type="ECO:0000313" key="1">
    <source>
        <dbReference type="EMBL" id="ADQ46609.1"/>
    </source>
</evidence>
<keyword evidence="2" id="KW-1185">Reference proteome</keyword>
<reference key="1">
    <citation type="submission" date="2010-11" db="EMBL/GenBank/DDBJ databases">
        <title>Complete sequence of Caldicellulosiruptor kronotskyensis 2002.</title>
        <authorList>
            <consortium name="US DOE Joint Genome Institute"/>
            <person name="Lucas S."/>
            <person name="Copeland A."/>
            <person name="Lapidus A."/>
            <person name="Cheng J.-F."/>
            <person name="Bruce D."/>
            <person name="Goodwin L."/>
            <person name="Pitluck S."/>
            <person name="Davenport K."/>
            <person name="Detter J.C."/>
            <person name="Han C."/>
            <person name="Tapia R."/>
            <person name="Land M."/>
            <person name="Hauser L."/>
            <person name="Jeffries C."/>
            <person name="Kyrpides N."/>
            <person name="Ivanova N."/>
            <person name="Mikhailova N."/>
            <person name="Blumer-Schuette S.E."/>
            <person name="Kelly R.M."/>
            <person name="Woyke T."/>
        </authorList>
    </citation>
    <scope>NUCLEOTIDE SEQUENCE</scope>
    <source>
        <strain>2002</strain>
    </source>
</reference>
<gene>
    <name evidence="1" type="ordered locus">Calkro_1759</name>
</gene>
<sequence length="36" mass="4098">MSKKIYVKPEIIEIGNLETVVLSGGRSSSRCRTWCR</sequence>
<dbReference type="AlphaFoldDB" id="E4SFT4"/>
<evidence type="ECO:0000313" key="2">
    <source>
        <dbReference type="Proteomes" id="UP000006835"/>
    </source>
</evidence>